<evidence type="ECO:0000313" key="8">
    <source>
        <dbReference type="EMBL" id="OKL39395.1"/>
    </source>
</evidence>
<dbReference type="InterPro" id="IPR029063">
    <property type="entry name" value="SAM-dependent_MTases_sf"/>
</dbReference>
<comment type="catalytic activity">
    <reaction evidence="6">
        <text>adenosine(37) in tRNA1(Val) + S-adenosyl-L-methionine = N(6)-methyladenosine(37) in tRNA1(Val) + S-adenosyl-L-homocysteine + H(+)</text>
        <dbReference type="Rhea" id="RHEA:43160"/>
        <dbReference type="Rhea" id="RHEA-COMP:10369"/>
        <dbReference type="Rhea" id="RHEA-COMP:10370"/>
        <dbReference type="ChEBI" id="CHEBI:15378"/>
        <dbReference type="ChEBI" id="CHEBI:57856"/>
        <dbReference type="ChEBI" id="CHEBI:59789"/>
        <dbReference type="ChEBI" id="CHEBI:74411"/>
        <dbReference type="ChEBI" id="CHEBI:74449"/>
        <dbReference type="EC" id="2.1.1.223"/>
    </reaction>
</comment>
<dbReference type="EMBL" id="LVWA01000009">
    <property type="protein sequence ID" value="OKL39395.1"/>
    <property type="molecule type" value="Genomic_DNA"/>
</dbReference>
<dbReference type="AlphaFoldDB" id="A0A1Q5PAY8"/>
<keyword evidence="1 6" id="KW-0963">Cytoplasm</keyword>
<sequence>MPNSYFQFKQFRVEQDRCAMKVCTDSCVFGAYVEVGEAQRILDIGTGTGLLSLMVAQRSGASIDAVEINPEAQQQAQENFAASPWSERLHLHQQSLQEFARQERPKYDLILSNPPFFLSSLKSPDAARNTAKHTGELLFEDILFFAQQHLTEQGRLYLLLPPAEALYFAGLAKASDLYLQEALQVFTYHGGKCIRHIQTYTFAPETAPVLKDFFIREEDKVTYTSEFRQLLQPYYLYL</sequence>
<dbReference type="InterPro" id="IPR022882">
    <property type="entry name" value="tRNA_adenine-N6_MeTrfase"/>
</dbReference>
<dbReference type="PANTHER" id="PTHR47739">
    <property type="entry name" value="TRNA1(VAL) (ADENINE(37)-N6)-METHYLTRANSFERASE"/>
    <property type="match status" value="1"/>
</dbReference>
<dbReference type="Pfam" id="PF05175">
    <property type="entry name" value="MTS"/>
    <property type="match status" value="1"/>
</dbReference>
<dbReference type="OrthoDB" id="5383291at2"/>
<dbReference type="SUPFAM" id="SSF53335">
    <property type="entry name" value="S-adenosyl-L-methionine-dependent methyltransferases"/>
    <property type="match status" value="1"/>
</dbReference>
<dbReference type="GO" id="GO:0016430">
    <property type="term" value="F:tRNA (adenine-N6)-methyltransferase activity"/>
    <property type="evidence" value="ECO:0007669"/>
    <property type="project" value="UniProtKB-UniRule"/>
</dbReference>
<keyword evidence="9" id="KW-1185">Reference proteome</keyword>
<organism evidence="8 9">
    <name type="scientific">Pontibacter flavimaris</name>
    <dbReference type="NCBI Taxonomy" id="1797110"/>
    <lineage>
        <taxon>Bacteria</taxon>
        <taxon>Pseudomonadati</taxon>
        <taxon>Bacteroidota</taxon>
        <taxon>Cytophagia</taxon>
        <taxon>Cytophagales</taxon>
        <taxon>Hymenobacteraceae</taxon>
        <taxon>Pontibacter</taxon>
    </lineage>
</organism>
<dbReference type="GO" id="GO:0032259">
    <property type="term" value="P:methylation"/>
    <property type="evidence" value="ECO:0007669"/>
    <property type="project" value="UniProtKB-KW"/>
</dbReference>
<keyword evidence="5 6" id="KW-0819">tRNA processing</keyword>
<dbReference type="InterPro" id="IPR050210">
    <property type="entry name" value="tRNA_Adenine-N(6)_MTase"/>
</dbReference>
<gene>
    <name evidence="8" type="ORF">A3841_02185</name>
</gene>
<keyword evidence="3 6" id="KW-0808">Transferase</keyword>
<comment type="caution">
    <text evidence="8">The sequence shown here is derived from an EMBL/GenBank/DDBJ whole genome shotgun (WGS) entry which is preliminary data.</text>
</comment>
<reference evidence="8 9" key="1">
    <citation type="submission" date="2016-03" db="EMBL/GenBank/DDBJ databases">
        <title>Genome sequence of Pontibacter sp. nov., of the family cytophagaceae, isolated from marine sediment of the Yellow Sea, China.</title>
        <authorList>
            <person name="Zhang G."/>
            <person name="Zhang R."/>
        </authorList>
    </citation>
    <scope>NUCLEOTIDE SEQUENCE [LARGE SCALE GENOMIC DNA]</scope>
    <source>
        <strain evidence="8 9">S10-8</strain>
    </source>
</reference>
<proteinExistence type="inferred from homology"/>
<protein>
    <recommendedName>
        <fullName evidence="6">tRNA1(Val) (adenine(37)-N6)-methyltransferase</fullName>
        <ecNumber evidence="6">2.1.1.223</ecNumber>
    </recommendedName>
    <alternativeName>
        <fullName evidence="6">tRNA m6A37 methyltransferase</fullName>
    </alternativeName>
</protein>
<dbReference type="GO" id="GO:0005737">
    <property type="term" value="C:cytoplasm"/>
    <property type="evidence" value="ECO:0007669"/>
    <property type="project" value="UniProtKB-SubCell"/>
</dbReference>
<evidence type="ECO:0000256" key="3">
    <source>
        <dbReference type="ARBA" id="ARBA00022679"/>
    </source>
</evidence>
<evidence type="ECO:0000256" key="4">
    <source>
        <dbReference type="ARBA" id="ARBA00022691"/>
    </source>
</evidence>
<comment type="function">
    <text evidence="6">Specifically methylates the adenine in position 37 of tRNA(1)(Val) (anticodon cmo5UAC).</text>
</comment>
<dbReference type="Gene3D" id="3.40.50.150">
    <property type="entry name" value="Vaccinia Virus protein VP39"/>
    <property type="match status" value="1"/>
</dbReference>
<keyword evidence="4 6" id="KW-0949">S-adenosyl-L-methionine</keyword>
<evidence type="ECO:0000313" key="9">
    <source>
        <dbReference type="Proteomes" id="UP000186551"/>
    </source>
</evidence>
<dbReference type="GO" id="GO:0008033">
    <property type="term" value="P:tRNA processing"/>
    <property type="evidence" value="ECO:0007669"/>
    <property type="project" value="UniProtKB-UniRule"/>
</dbReference>
<keyword evidence="2 6" id="KW-0489">Methyltransferase</keyword>
<dbReference type="InterPro" id="IPR007848">
    <property type="entry name" value="Small_mtfrase_dom"/>
</dbReference>
<name>A0A1Q5PAY8_9BACT</name>
<evidence type="ECO:0000256" key="1">
    <source>
        <dbReference type="ARBA" id="ARBA00022490"/>
    </source>
</evidence>
<evidence type="ECO:0000256" key="6">
    <source>
        <dbReference type="HAMAP-Rule" id="MF_01872"/>
    </source>
</evidence>
<dbReference type="HAMAP" id="MF_01872">
    <property type="entry name" value="tRNA_methyltr_YfiC"/>
    <property type="match status" value="1"/>
</dbReference>
<comment type="similarity">
    <text evidence="6">Belongs to the methyltransferase superfamily. tRNA (adenine-N(6)-)-methyltransferase family.</text>
</comment>
<dbReference type="RefSeq" id="WP_073853252.1">
    <property type="nucleotide sequence ID" value="NZ_LVWA01000009.1"/>
</dbReference>
<dbReference type="GO" id="GO:0003676">
    <property type="term" value="F:nucleic acid binding"/>
    <property type="evidence" value="ECO:0007669"/>
    <property type="project" value="InterPro"/>
</dbReference>
<feature type="domain" description="Methyltransferase small" evidence="7">
    <location>
        <begin position="37"/>
        <end position="157"/>
    </location>
</feature>
<dbReference type="InterPro" id="IPR002052">
    <property type="entry name" value="DNA_methylase_N6_adenine_CS"/>
</dbReference>
<dbReference type="Proteomes" id="UP000186551">
    <property type="component" value="Unassembled WGS sequence"/>
</dbReference>
<evidence type="ECO:0000256" key="5">
    <source>
        <dbReference type="ARBA" id="ARBA00022694"/>
    </source>
</evidence>
<dbReference type="EC" id="2.1.1.223" evidence="6"/>
<dbReference type="STRING" id="1797110.A3841_02185"/>
<evidence type="ECO:0000259" key="7">
    <source>
        <dbReference type="Pfam" id="PF05175"/>
    </source>
</evidence>
<dbReference type="PROSITE" id="PS00092">
    <property type="entry name" value="N6_MTASE"/>
    <property type="match status" value="1"/>
</dbReference>
<accession>A0A1Q5PAY8</accession>
<comment type="subcellular location">
    <subcellularLocation>
        <location evidence="6">Cytoplasm</location>
    </subcellularLocation>
</comment>
<evidence type="ECO:0000256" key="2">
    <source>
        <dbReference type="ARBA" id="ARBA00022603"/>
    </source>
</evidence>
<dbReference type="CDD" id="cd02440">
    <property type="entry name" value="AdoMet_MTases"/>
    <property type="match status" value="1"/>
</dbReference>
<dbReference type="PANTHER" id="PTHR47739:SF1">
    <property type="entry name" value="TRNA1(VAL) (ADENINE(37)-N6)-METHYLTRANSFERASE"/>
    <property type="match status" value="1"/>
</dbReference>